<name>A0ACD1BGI5_9CLOT</name>
<dbReference type="Proteomes" id="UP000594603">
    <property type="component" value="Chromosome"/>
</dbReference>
<gene>
    <name evidence="1" type="ORF">HH195_11335</name>
</gene>
<evidence type="ECO:0000313" key="2">
    <source>
        <dbReference type="Proteomes" id="UP000594603"/>
    </source>
</evidence>
<evidence type="ECO:0000313" key="1">
    <source>
        <dbReference type="EMBL" id="QPJ86571.1"/>
    </source>
</evidence>
<accession>A0ACD1BGI5</accession>
<proteinExistence type="predicted"/>
<sequence>MIVIIFILMMIAIRIANKFIDRMVKNQIESNHKFSMDEKKAKTIGILLKSLVKYSVYFLGITSMLSIVFGAISWAFASVGGVAVGLGAQSFIKDMINGIFILFEEQYSVGDYVTIDNSKGIVKAIGLRTTELRDFNGDIYIIPNGSIQVIVNHSKGDMRVLVDIGIAYEADIELAISVINEVCSKYNQENPNITTPIEVLGVTALNDSNVNIRVIGETKPMKQWEAERELMKRIKLEFDKRGIEIPYNKVQVINDN</sequence>
<reference evidence="1" key="1">
    <citation type="submission" date="2020-04" db="EMBL/GenBank/DDBJ databases">
        <title>A novel bacterium ('Candidatus Sarcina troglodytae' sp. nov.) linked to a protracted, uniformly lethal epizootic among sanctuary western chimpanzees (Pan troglodytes verus) in Sierra Leone.</title>
        <authorList>
            <person name="Owens L.A."/>
            <person name="Colitti B."/>
            <person name="Hirji I."/>
            <person name="Pizaro A."/>
            <person name="Jaffe J.E."/>
            <person name="Moittie S."/>
            <person name="Bishop-Lilly K.A."/>
            <person name="Estrella L.A."/>
            <person name="Voegtly L.J."/>
            <person name="Kuhn J.H."/>
            <person name="Suen G."/>
            <person name="Deblois C.L."/>
            <person name="Dunn C."/>
            <person name="Juan-Salles C."/>
            <person name="Goldberg T.L."/>
        </authorList>
    </citation>
    <scope>NUCLEOTIDE SEQUENCE</scope>
    <source>
        <strain evidence="1">JB2</strain>
    </source>
</reference>
<organism evidence="1 2">
    <name type="scientific">Candidatus Sarcina troglodytae</name>
    <dbReference type="NCBI Taxonomy" id="2726954"/>
    <lineage>
        <taxon>Bacteria</taxon>
        <taxon>Bacillati</taxon>
        <taxon>Bacillota</taxon>
        <taxon>Clostridia</taxon>
        <taxon>Eubacteriales</taxon>
        <taxon>Clostridiaceae</taxon>
        <taxon>Sarcina</taxon>
    </lineage>
</organism>
<protein>
    <submittedName>
        <fullName evidence="1">Mechanosensitive ion channel family protein</fullName>
    </submittedName>
</protein>
<dbReference type="EMBL" id="CP051754">
    <property type="protein sequence ID" value="QPJ86571.1"/>
    <property type="molecule type" value="Genomic_DNA"/>
</dbReference>
<keyword evidence="2" id="KW-1185">Reference proteome</keyword>